<evidence type="ECO:0000256" key="7">
    <source>
        <dbReference type="RuleBase" id="RU363032"/>
    </source>
</evidence>
<evidence type="ECO:0000256" key="4">
    <source>
        <dbReference type="ARBA" id="ARBA00022692"/>
    </source>
</evidence>
<dbReference type="RefSeq" id="WP_252595148.1">
    <property type="nucleotide sequence ID" value="NZ_CP099489.1"/>
</dbReference>
<dbReference type="InterPro" id="IPR000515">
    <property type="entry name" value="MetI-like"/>
</dbReference>
<feature type="region of interest" description="Disordered" evidence="8">
    <location>
        <begin position="1"/>
        <end position="32"/>
    </location>
</feature>
<evidence type="ECO:0000256" key="1">
    <source>
        <dbReference type="ARBA" id="ARBA00004651"/>
    </source>
</evidence>
<dbReference type="PANTHER" id="PTHR43386">
    <property type="entry name" value="OLIGOPEPTIDE TRANSPORT SYSTEM PERMEASE PROTEIN APPC"/>
    <property type="match status" value="1"/>
</dbReference>
<keyword evidence="3" id="KW-1003">Cell membrane</keyword>
<evidence type="ECO:0000259" key="9">
    <source>
        <dbReference type="PROSITE" id="PS50928"/>
    </source>
</evidence>
<keyword evidence="11" id="KW-1185">Reference proteome</keyword>
<feature type="transmembrane region" description="Helical" evidence="7">
    <location>
        <begin position="58"/>
        <end position="80"/>
    </location>
</feature>
<evidence type="ECO:0000256" key="8">
    <source>
        <dbReference type="SAM" id="MobiDB-lite"/>
    </source>
</evidence>
<dbReference type="InterPro" id="IPR035906">
    <property type="entry name" value="MetI-like_sf"/>
</dbReference>
<organism evidence="10 11">
    <name type="scientific">Ornithinimicrobium faecis</name>
    <dbReference type="NCBI Taxonomy" id="2934158"/>
    <lineage>
        <taxon>Bacteria</taxon>
        <taxon>Bacillati</taxon>
        <taxon>Actinomycetota</taxon>
        <taxon>Actinomycetes</taxon>
        <taxon>Micrococcales</taxon>
        <taxon>Ornithinimicrobiaceae</taxon>
        <taxon>Ornithinimicrobium</taxon>
    </lineage>
</organism>
<gene>
    <name evidence="10" type="ORF">NF556_08190</name>
</gene>
<protein>
    <submittedName>
        <fullName evidence="10">ABC transporter permease</fullName>
    </submittedName>
</protein>
<evidence type="ECO:0000256" key="2">
    <source>
        <dbReference type="ARBA" id="ARBA00022448"/>
    </source>
</evidence>
<keyword evidence="6 7" id="KW-0472">Membrane</keyword>
<comment type="similarity">
    <text evidence="7">Belongs to the binding-protein-dependent transport system permease family.</text>
</comment>
<feature type="transmembrane region" description="Helical" evidence="7">
    <location>
        <begin position="288"/>
        <end position="312"/>
    </location>
</feature>
<dbReference type="Proteomes" id="UP001056455">
    <property type="component" value="Chromosome"/>
</dbReference>
<feature type="domain" description="ABC transmembrane type-1" evidence="9">
    <location>
        <begin position="119"/>
        <end position="309"/>
    </location>
</feature>
<dbReference type="EMBL" id="CP099489">
    <property type="protein sequence ID" value="USQ81612.1"/>
    <property type="molecule type" value="Genomic_DNA"/>
</dbReference>
<feature type="transmembrane region" description="Helical" evidence="7">
    <location>
        <begin position="121"/>
        <end position="147"/>
    </location>
</feature>
<evidence type="ECO:0000256" key="3">
    <source>
        <dbReference type="ARBA" id="ARBA00022475"/>
    </source>
</evidence>
<dbReference type="PROSITE" id="PS50928">
    <property type="entry name" value="ABC_TM1"/>
    <property type="match status" value="1"/>
</dbReference>
<dbReference type="Pfam" id="PF00528">
    <property type="entry name" value="BPD_transp_1"/>
    <property type="match status" value="1"/>
</dbReference>
<keyword evidence="4 7" id="KW-0812">Transmembrane</keyword>
<evidence type="ECO:0000313" key="10">
    <source>
        <dbReference type="EMBL" id="USQ81612.1"/>
    </source>
</evidence>
<evidence type="ECO:0000256" key="5">
    <source>
        <dbReference type="ARBA" id="ARBA00022989"/>
    </source>
</evidence>
<evidence type="ECO:0000313" key="11">
    <source>
        <dbReference type="Proteomes" id="UP001056455"/>
    </source>
</evidence>
<reference evidence="10" key="1">
    <citation type="submission" date="2022-06" db="EMBL/GenBank/DDBJ databases">
        <title>Ornithinimicrobium HY1793.</title>
        <authorList>
            <person name="Huang Y."/>
        </authorList>
    </citation>
    <scope>NUCLEOTIDE SEQUENCE</scope>
    <source>
        <strain evidence="10">HY1793</strain>
    </source>
</reference>
<dbReference type="PANTHER" id="PTHR43386:SF23">
    <property type="entry name" value="ABC TRANSPORTER"/>
    <property type="match status" value="1"/>
</dbReference>
<feature type="transmembrane region" description="Helical" evidence="7">
    <location>
        <begin position="232"/>
        <end position="253"/>
    </location>
</feature>
<sequence>MLDTPARPASRRSRKTAGEPTGRATGERTSQVFGERTWRTVPSWPRGRRAKRPTGRRTVVACLATLVVLALYCLIVPAIAQVDARVVDLEGYLQPPSAEHLMGTDLMGRDLFVRSAQALRISLLLAAVAAVISTVLGVLVGTFAAVFGGWVDKLVMRSVDAVNAVPHLLLGVVIASLWRGQWWAIVASIGLTHWTQIARIVRSEILSLRNREHVDAAVVSGASRRQVWATHLIPAVVPQALIAVVLTLPHAIWHESTLSFLGVGLPPNEPSLGTVLEDAREGILGGGWWMLGFPALLLTVACLAVAGLGGALRERSIPKRAIEAQVTR</sequence>
<keyword evidence="2 7" id="KW-0813">Transport</keyword>
<accession>A0ABY4YZR3</accession>
<name>A0ABY4YZR3_9MICO</name>
<evidence type="ECO:0000256" key="6">
    <source>
        <dbReference type="ARBA" id="ARBA00023136"/>
    </source>
</evidence>
<dbReference type="SUPFAM" id="SSF161098">
    <property type="entry name" value="MetI-like"/>
    <property type="match status" value="1"/>
</dbReference>
<dbReference type="InterPro" id="IPR050366">
    <property type="entry name" value="BP-dependent_transpt_permease"/>
</dbReference>
<dbReference type="Gene3D" id="1.10.3720.10">
    <property type="entry name" value="MetI-like"/>
    <property type="match status" value="1"/>
</dbReference>
<comment type="subcellular location">
    <subcellularLocation>
        <location evidence="1 7">Cell membrane</location>
        <topology evidence="1 7">Multi-pass membrane protein</topology>
    </subcellularLocation>
</comment>
<keyword evidence="5 7" id="KW-1133">Transmembrane helix</keyword>
<proteinExistence type="inferred from homology"/>
<dbReference type="CDD" id="cd06261">
    <property type="entry name" value="TM_PBP2"/>
    <property type="match status" value="1"/>
</dbReference>